<dbReference type="InterPro" id="IPR015422">
    <property type="entry name" value="PyrdxlP-dep_Trfase_small"/>
</dbReference>
<dbReference type="Proteomes" id="UP001271007">
    <property type="component" value="Unassembled WGS sequence"/>
</dbReference>
<dbReference type="GO" id="GO:0008483">
    <property type="term" value="F:transaminase activity"/>
    <property type="evidence" value="ECO:0007669"/>
    <property type="project" value="InterPro"/>
</dbReference>
<name>A0AAJ0G9F3_9PEZI</name>
<comment type="caution">
    <text evidence="5">The sequence shown here is derived from an EMBL/GenBank/DDBJ whole genome shotgun (WGS) entry which is preliminary data.</text>
</comment>
<dbReference type="Gene3D" id="3.90.1150.10">
    <property type="entry name" value="Aspartate Aminotransferase, domain 1"/>
    <property type="match status" value="1"/>
</dbReference>
<accession>A0AAJ0G9F3</accession>
<reference evidence="5" key="1">
    <citation type="submission" date="2023-04" db="EMBL/GenBank/DDBJ databases">
        <title>Black Yeasts Isolated from many extreme environments.</title>
        <authorList>
            <person name="Coleine C."/>
            <person name="Stajich J.E."/>
            <person name="Selbmann L."/>
        </authorList>
    </citation>
    <scope>NUCLEOTIDE SEQUENCE</scope>
    <source>
        <strain evidence="5">CCFEE 5312</strain>
    </source>
</reference>
<keyword evidence="6" id="KW-1185">Reference proteome</keyword>
<dbReference type="PANTHER" id="PTHR43094:SF1">
    <property type="entry name" value="AMINOTRANSFERASE CLASS-III"/>
    <property type="match status" value="1"/>
</dbReference>
<sequence length="456" mass="48931">METPVTKPSSVLYASLAASPPRIESADGNYLFTDDGASIFDASGGAAVACIGHNNSRVKRAVANQLDKISYCFSPWFSTSAYENLAQYLTASTNGEMEKVFVVGSGAEAVEAALKMARQYYLELPEPQPQRCRFIARDRSYHGNTLGSLSLSGHKARRTPFEPLLSQQFSHVSPCYAYRGKKQGEGDDQYTSRLAQELEDEFQRVGPSKVCGFVAETVAGLTLGGVAATPGYLKAMKEVCDRHGALFILDEAGMGRTGTLHAWEQEGVVPHLQTVAKGLGAGYAAIGALMVHKDVVDVFSKGSKAFVHFQTYHGHPLACAAAYEVQQVIKDEDLVSNCHKMGEYLGRLLSKRLGSHHNVGDVRGRGLLWGVELVKDKATKTPFPAQDKIAPAIHAAGLSKFSISLIPGGGVADGTHGDVMVITPAYNINEADAQLIVEKAALAIEHVLGPARPSRL</sequence>
<evidence type="ECO:0000313" key="6">
    <source>
        <dbReference type="Proteomes" id="UP001271007"/>
    </source>
</evidence>
<dbReference type="InterPro" id="IPR015424">
    <property type="entry name" value="PyrdxlP-dep_Trfase"/>
</dbReference>
<evidence type="ECO:0000256" key="1">
    <source>
        <dbReference type="ARBA" id="ARBA00001933"/>
    </source>
</evidence>
<dbReference type="InterPro" id="IPR015421">
    <property type="entry name" value="PyrdxlP-dep_Trfase_major"/>
</dbReference>
<keyword evidence="3 4" id="KW-0663">Pyridoxal phosphate</keyword>
<dbReference type="Gene3D" id="3.40.640.10">
    <property type="entry name" value="Type I PLP-dependent aspartate aminotransferase-like (Major domain)"/>
    <property type="match status" value="1"/>
</dbReference>
<dbReference type="EMBL" id="JAWDJX010000016">
    <property type="protein sequence ID" value="KAK3053326.1"/>
    <property type="molecule type" value="Genomic_DNA"/>
</dbReference>
<protein>
    <recommendedName>
        <fullName evidence="7">Aminotransferase</fullName>
    </recommendedName>
</protein>
<dbReference type="InterPro" id="IPR005814">
    <property type="entry name" value="Aminotrans_3"/>
</dbReference>
<proteinExistence type="inferred from homology"/>
<evidence type="ECO:0000256" key="2">
    <source>
        <dbReference type="ARBA" id="ARBA00008954"/>
    </source>
</evidence>
<dbReference type="Pfam" id="PF00202">
    <property type="entry name" value="Aminotran_3"/>
    <property type="match status" value="1"/>
</dbReference>
<dbReference type="SUPFAM" id="SSF53383">
    <property type="entry name" value="PLP-dependent transferases"/>
    <property type="match status" value="1"/>
</dbReference>
<evidence type="ECO:0008006" key="7">
    <source>
        <dbReference type="Google" id="ProtNLM"/>
    </source>
</evidence>
<dbReference type="PANTHER" id="PTHR43094">
    <property type="entry name" value="AMINOTRANSFERASE"/>
    <property type="match status" value="1"/>
</dbReference>
<dbReference type="GO" id="GO:0005829">
    <property type="term" value="C:cytosol"/>
    <property type="evidence" value="ECO:0007669"/>
    <property type="project" value="TreeGrafter"/>
</dbReference>
<dbReference type="NCBIfam" id="NF005685">
    <property type="entry name" value="PRK07483.1"/>
    <property type="match status" value="1"/>
</dbReference>
<dbReference type="GO" id="GO:0030170">
    <property type="term" value="F:pyridoxal phosphate binding"/>
    <property type="evidence" value="ECO:0007669"/>
    <property type="project" value="InterPro"/>
</dbReference>
<comment type="similarity">
    <text evidence="2 4">Belongs to the class-III pyridoxal-phosphate-dependent aminotransferase family.</text>
</comment>
<dbReference type="AlphaFoldDB" id="A0AAJ0G9F3"/>
<dbReference type="FunFam" id="3.40.640.10:FF:000004">
    <property type="entry name" value="Acetylornithine aminotransferase"/>
    <property type="match status" value="1"/>
</dbReference>
<evidence type="ECO:0000313" key="5">
    <source>
        <dbReference type="EMBL" id="KAK3053326.1"/>
    </source>
</evidence>
<gene>
    <name evidence="5" type="ORF">LTR09_005495</name>
</gene>
<dbReference type="CDD" id="cd00610">
    <property type="entry name" value="OAT_like"/>
    <property type="match status" value="1"/>
</dbReference>
<organism evidence="5 6">
    <name type="scientific">Extremus antarcticus</name>
    <dbReference type="NCBI Taxonomy" id="702011"/>
    <lineage>
        <taxon>Eukaryota</taxon>
        <taxon>Fungi</taxon>
        <taxon>Dikarya</taxon>
        <taxon>Ascomycota</taxon>
        <taxon>Pezizomycotina</taxon>
        <taxon>Dothideomycetes</taxon>
        <taxon>Dothideomycetidae</taxon>
        <taxon>Mycosphaerellales</taxon>
        <taxon>Extremaceae</taxon>
        <taxon>Extremus</taxon>
    </lineage>
</organism>
<evidence type="ECO:0000256" key="3">
    <source>
        <dbReference type="ARBA" id="ARBA00022898"/>
    </source>
</evidence>
<comment type="cofactor">
    <cofactor evidence="1">
        <name>pyridoxal 5'-phosphate</name>
        <dbReference type="ChEBI" id="CHEBI:597326"/>
    </cofactor>
</comment>
<evidence type="ECO:0000256" key="4">
    <source>
        <dbReference type="RuleBase" id="RU003560"/>
    </source>
</evidence>